<accession>A0A5C5YV04</accession>
<organism evidence="5 6">
    <name type="scientific">Posidoniimonas polymericola</name>
    <dbReference type="NCBI Taxonomy" id="2528002"/>
    <lineage>
        <taxon>Bacteria</taxon>
        <taxon>Pseudomonadati</taxon>
        <taxon>Planctomycetota</taxon>
        <taxon>Planctomycetia</taxon>
        <taxon>Pirellulales</taxon>
        <taxon>Lacipirellulaceae</taxon>
        <taxon>Posidoniimonas</taxon>
    </lineage>
</organism>
<feature type="domain" description="Ferritin-like diiron" evidence="4">
    <location>
        <begin position="19"/>
        <end position="160"/>
    </location>
</feature>
<dbReference type="InterPro" id="IPR009040">
    <property type="entry name" value="Ferritin-like_diiron"/>
</dbReference>
<dbReference type="Gene3D" id="1.20.1260.10">
    <property type="match status" value="1"/>
</dbReference>
<evidence type="ECO:0000259" key="4">
    <source>
        <dbReference type="PROSITE" id="PS50905"/>
    </source>
</evidence>
<name>A0A5C5YV04_9BACT</name>
<evidence type="ECO:0000313" key="5">
    <source>
        <dbReference type="EMBL" id="TWT78473.1"/>
    </source>
</evidence>
<dbReference type="PANTHER" id="PTHR30295:SF0">
    <property type="entry name" value="BACTERIOFERRITIN"/>
    <property type="match status" value="1"/>
</dbReference>
<dbReference type="AlphaFoldDB" id="A0A5C5YV04"/>
<feature type="region of interest" description="Disordered" evidence="3">
    <location>
        <begin position="1"/>
        <end position="20"/>
    </location>
</feature>
<comment type="caution">
    <text evidence="5">The sequence shown here is derived from an EMBL/GenBank/DDBJ whole genome shotgun (WGS) entry which is preliminary data.</text>
</comment>
<evidence type="ECO:0000256" key="3">
    <source>
        <dbReference type="SAM" id="MobiDB-lite"/>
    </source>
</evidence>
<sequence>MQMERRNSSPDELEGEENKVDKETLIKNLNDDLSNELGAIIQYITYAAKATGPYRPQLASFFLAEVTDEQGHAQFLANKIVALGGEPCTTPVKVPAAGSNRAMLEAVLEAENKAVAGYTTRAKEADEFGDKGLAVQLEDMVRDESGHSEETERILRDWPL</sequence>
<reference evidence="5 6" key="1">
    <citation type="submission" date="2019-02" db="EMBL/GenBank/DDBJ databases">
        <title>Deep-cultivation of Planctomycetes and their phenomic and genomic characterization uncovers novel biology.</title>
        <authorList>
            <person name="Wiegand S."/>
            <person name="Jogler M."/>
            <person name="Boedeker C."/>
            <person name="Pinto D."/>
            <person name="Vollmers J."/>
            <person name="Rivas-Marin E."/>
            <person name="Kohn T."/>
            <person name="Peeters S.H."/>
            <person name="Heuer A."/>
            <person name="Rast P."/>
            <person name="Oberbeckmann S."/>
            <person name="Bunk B."/>
            <person name="Jeske O."/>
            <person name="Meyerdierks A."/>
            <person name="Storesund J.E."/>
            <person name="Kallscheuer N."/>
            <person name="Luecker S."/>
            <person name="Lage O.M."/>
            <person name="Pohl T."/>
            <person name="Merkel B.J."/>
            <person name="Hornburger P."/>
            <person name="Mueller R.-W."/>
            <person name="Bruemmer F."/>
            <person name="Labrenz M."/>
            <person name="Spormann A.M."/>
            <person name="Op Den Camp H."/>
            <person name="Overmann J."/>
            <person name="Amann R."/>
            <person name="Jetten M.S.M."/>
            <person name="Mascher T."/>
            <person name="Medema M.H."/>
            <person name="Devos D.P."/>
            <person name="Kaster A.-K."/>
            <person name="Ovreas L."/>
            <person name="Rohde M."/>
            <person name="Galperin M.Y."/>
            <person name="Jogler C."/>
        </authorList>
    </citation>
    <scope>NUCLEOTIDE SEQUENCE [LARGE SCALE GENOMIC DNA]</scope>
    <source>
        <strain evidence="5 6">Pla123a</strain>
    </source>
</reference>
<dbReference type="GO" id="GO:0006879">
    <property type="term" value="P:intracellular iron ion homeostasis"/>
    <property type="evidence" value="ECO:0007669"/>
    <property type="project" value="UniProtKB-KW"/>
</dbReference>
<dbReference type="InterPro" id="IPR012347">
    <property type="entry name" value="Ferritin-like"/>
</dbReference>
<evidence type="ECO:0000313" key="6">
    <source>
        <dbReference type="Proteomes" id="UP000318478"/>
    </source>
</evidence>
<keyword evidence="6" id="KW-1185">Reference proteome</keyword>
<protein>
    <submittedName>
        <fullName evidence="5">Ferritin-like domain protein</fullName>
    </submittedName>
</protein>
<dbReference type="GO" id="GO:0020037">
    <property type="term" value="F:heme binding"/>
    <property type="evidence" value="ECO:0007669"/>
    <property type="project" value="TreeGrafter"/>
</dbReference>
<evidence type="ECO:0000256" key="2">
    <source>
        <dbReference type="ARBA" id="ARBA00023004"/>
    </source>
</evidence>
<dbReference type="InterPro" id="IPR009078">
    <property type="entry name" value="Ferritin-like_SF"/>
</dbReference>
<evidence type="ECO:0000256" key="1">
    <source>
        <dbReference type="ARBA" id="ARBA00022434"/>
    </source>
</evidence>
<proteinExistence type="predicted"/>
<gene>
    <name evidence="5" type="ORF">Pla123a_12650</name>
</gene>
<dbReference type="CDD" id="cd00657">
    <property type="entry name" value="Ferritin_like"/>
    <property type="match status" value="1"/>
</dbReference>
<keyword evidence="1" id="KW-0409">Iron storage</keyword>
<keyword evidence="2" id="KW-0408">Iron</keyword>
<dbReference type="Pfam" id="PF00210">
    <property type="entry name" value="Ferritin"/>
    <property type="match status" value="1"/>
</dbReference>
<dbReference type="GO" id="GO:0008199">
    <property type="term" value="F:ferric iron binding"/>
    <property type="evidence" value="ECO:0007669"/>
    <property type="project" value="InterPro"/>
</dbReference>
<dbReference type="PROSITE" id="PS50905">
    <property type="entry name" value="FERRITIN_LIKE"/>
    <property type="match status" value="1"/>
</dbReference>
<dbReference type="GO" id="GO:0005829">
    <property type="term" value="C:cytosol"/>
    <property type="evidence" value="ECO:0007669"/>
    <property type="project" value="TreeGrafter"/>
</dbReference>
<dbReference type="Proteomes" id="UP000318478">
    <property type="component" value="Unassembled WGS sequence"/>
</dbReference>
<dbReference type="PANTHER" id="PTHR30295">
    <property type="entry name" value="BACTERIOFERRITIN"/>
    <property type="match status" value="1"/>
</dbReference>
<dbReference type="GO" id="GO:0004322">
    <property type="term" value="F:ferroxidase activity"/>
    <property type="evidence" value="ECO:0007669"/>
    <property type="project" value="TreeGrafter"/>
</dbReference>
<dbReference type="EMBL" id="SJPO01000002">
    <property type="protein sequence ID" value="TWT78473.1"/>
    <property type="molecule type" value="Genomic_DNA"/>
</dbReference>
<dbReference type="InterPro" id="IPR008331">
    <property type="entry name" value="Ferritin_DPS_dom"/>
</dbReference>
<dbReference type="SUPFAM" id="SSF47240">
    <property type="entry name" value="Ferritin-like"/>
    <property type="match status" value="1"/>
</dbReference>